<dbReference type="Gene3D" id="2.60.40.790">
    <property type="match status" value="1"/>
</dbReference>
<sequence>MDNTSVANRQNQTQEQARSEASLIPPVQVIEDSRGITLYADLPGVPRDKLSLQIEANTLTIEGQLGLEIPEGLQSSHVEVSLPRYQRVFTLSKELDADKVQAEFHHGVLTLRIPKTEQVQPRKIEVKVAGAAR</sequence>
<proteinExistence type="inferred from homology"/>
<keyword evidence="6" id="KW-1185">Reference proteome</keyword>
<comment type="similarity">
    <text evidence="1 2">Belongs to the small heat shock protein (HSP20) family.</text>
</comment>
<comment type="caution">
    <text evidence="5">The sequence shown here is derived from an EMBL/GenBank/DDBJ whole genome shotgun (WGS) entry which is preliminary data.</text>
</comment>
<accession>A0ABV8MQH1</accession>
<dbReference type="PROSITE" id="PS01031">
    <property type="entry name" value="SHSP"/>
    <property type="match status" value="1"/>
</dbReference>
<dbReference type="PANTHER" id="PTHR11527">
    <property type="entry name" value="HEAT-SHOCK PROTEIN 20 FAMILY MEMBER"/>
    <property type="match status" value="1"/>
</dbReference>
<dbReference type="Pfam" id="PF00011">
    <property type="entry name" value="HSP20"/>
    <property type="match status" value="1"/>
</dbReference>
<feature type="region of interest" description="Disordered" evidence="3">
    <location>
        <begin position="1"/>
        <end position="23"/>
    </location>
</feature>
<organism evidence="5 6">
    <name type="scientific">Chitinimonas lacunae</name>
    <dbReference type="NCBI Taxonomy" id="1963018"/>
    <lineage>
        <taxon>Bacteria</taxon>
        <taxon>Pseudomonadati</taxon>
        <taxon>Pseudomonadota</taxon>
        <taxon>Betaproteobacteria</taxon>
        <taxon>Neisseriales</taxon>
        <taxon>Chitinibacteraceae</taxon>
        <taxon>Chitinimonas</taxon>
    </lineage>
</organism>
<protein>
    <submittedName>
        <fullName evidence="5">Hsp20/alpha crystallin family protein</fullName>
    </submittedName>
</protein>
<dbReference type="SUPFAM" id="SSF49764">
    <property type="entry name" value="HSP20-like chaperones"/>
    <property type="match status" value="1"/>
</dbReference>
<feature type="compositionally biased region" description="Polar residues" evidence="3">
    <location>
        <begin position="1"/>
        <end position="16"/>
    </location>
</feature>
<evidence type="ECO:0000313" key="6">
    <source>
        <dbReference type="Proteomes" id="UP001595791"/>
    </source>
</evidence>
<feature type="domain" description="SHSP" evidence="4">
    <location>
        <begin position="18"/>
        <end position="129"/>
    </location>
</feature>
<reference evidence="6" key="1">
    <citation type="journal article" date="2019" name="Int. J. Syst. Evol. Microbiol.">
        <title>The Global Catalogue of Microorganisms (GCM) 10K type strain sequencing project: providing services to taxonomists for standard genome sequencing and annotation.</title>
        <authorList>
            <consortium name="The Broad Institute Genomics Platform"/>
            <consortium name="The Broad Institute Genome Sequencing Center for Infectious Disease"/>
            <person name="Wu L."/>
            <person name="Ma J."/>
        </authorList>
    </citation>
    <scope>NUCLEOTIDE SEQUENCE [LARGE SCALE GENOMIC DNA]</scope>
    <source>
        <strain evidence="6">LMG 29894</strain>
    </source>
</reference>
<evidence type="ECO:0000256" key="3">
    <source>
        <dbReference type="SAM" id="MobiDB-lite"/>
    </source>
</evidence>
<dbReference type="RefSeq" id="WP_378162555.1">
    <property type="nucleotide sequence ID" value="NZ_JBHSBU010000001.1"/>
</dbReference>
<dbReference type="InterPro" id="IPR002068">
    <property type="entry name" value="A-crystallin/Hsp20_dom"/>
</dbReference>
<dbReference type="InterPro" id="IPR008978">
    <property type="entry name" value="HSP20-like_chaperone"/>
</dbReference>
<dbReference type="Proteomes" id="UP001595791">
    <property type="component" value="Unassembled WGS sequence"/>
</dbReference>
<evidence type="ECO:0000256" key="2">
    <source>
        <dbReference type="RuleBase" id="RU003616"/>
    </source>
</evidence>
<dbReference type="InterPro" id="IPR031107">
    <property type="entry name" value="Small_HSP"/>
</dbReference>
<dbReference type="CDD" id="cd06464">
    <property type="entry name" value="ACD_sHsps-like"/>
    <property type="match status" value="1"/>
</dbReference>
<dbReference type="EMBL" id="JBHSBU010000001">
    <property type="protein sequence ID" value="MFC4159130.1"/>
    <property type="molecule type" value="Genomic_DNA"/>
</dbReference>
<name>A0ABV8MQH1_9NEIS</name>
<gene>
    <name evidence="5" type="ORF">ACFOW7_07140</name>
</gene>
<evidence type="ECO:0000259" key="4">
    <source>
        <dbReference type="PROSITE" id="PS01031"/>
    </source>
</evidence>
<evidence type="ECO:0000256" key="1">
    <source>
        <dbReference type="PROSITE-ProRule" id="PRU00285"/>
    </source>
</evidence>
<evidence type="ECO:0000313" key="5">
    <source>
        <dbReference type="EMBL" id="MFC4159130.1"/>
    </source>
</evidence>